<protein>
    <submittedName>
        <fullName evidence="1">Uncharacterized protein</fullName>
    </submittedName>
</protein>
<dbReference type="EMBL" id="CAMXCT020005112">
    <property type="protein sequence ID" value="CAL1164807.1"/>
    <property type="molecule type" value="Genomic_DNA"/>
</dbReference>
<proteinExistence type="predicted"/>
<name>A0A9P1DL74_9DINO</name>
<accession>A0A9P1DL74</accession>
<dbReference type="EMBL" id="CAMXCT010005112">
    <property type="protein sequence ID" value="CAI4011432.1"/>
    <property type="molecule type" value="Genomic_DNA"/>
</dbReference>
<dbReference type="AlphaFoldDB" id="A0A9P1DL74"/>
<evidence type="ECO:0000313" key="3">
    <source>
        <dbReference type="Proteomes" id="UP001152797"/>
    </source>
</evidence>
<evidence type="ECO:0000313" key="2">
    <source>
        <dbReference type="EMBL" id="CAL4798744.1"/>
    </source>
</evidence>
<reference evidence="2 3" key="2">
    <citation type="submission" date="2024-05" db="EMBL/GenBank/DDBJ databases">
        <authorList>
            <person name="Chen Y."/>
            <person name="Shah S."/>
            <person name="Dougan E. K."/>
            <person name="Thang M."/>
            <person name="Chan C."/>
        </authorList>
    </citation>
    <scope>NUCLEOTIDE SEQUENCE [LARGE SCALE GENOMIC DNA]</scope>
</reference>
<evidence type="ECO:0000313" key="1">
    <source>
        <dbReference type="EMBL" id="CAI4011432.1"/>
    </source>
</evidence>
<gene>
    <name evidence="1" type="ORF">C1SCF055_LOCUS36596</name>
</gene>
<organism evidence="1">
    <name type="scientific">Cladocopium goreaui</name>
    <dbReference type="NCBI Taxonomy" id="2562237"/>
    <lineage>
        <taxon>Eukaryota</taxon>
        <taxon>Sar</taxon>
        <taxon>Alveolata</taxon>
        <taxon>Dinophyceae</taxon>
        <taxon>Suessiales</taxon>
        <taxon>Symbiodiniaceae</taxon>
        <taxon>Cladocopium</taxon>
    </lineage>
</organism>
<reference evidence="1" key="1">
    <citation type="submission" date="2022-10" db="EMBL/GenBank/DDBJ databases">
        <authorList>
            <person name="Chen Y."/>
            <person name="Dougan E. K."/>
            <person name="Chan C."/>
            <person name="Rhodes N."/>
            <person name="Thang M."/>
        </authorList>
    </citation>
    <scope>NUCLEOTIDE SEQUENCE</scope>
</reference>
<dbReference type="OrthoDB" id="440812at2759"/>
<keyword evidence="3" id="KW-1185">Reference proteome</keyword>
<dbReference type="EMBL" id="CAMXCT030005112">
    <property type="protein sequence ID" value="CAL4798744.1"/>
    <property type="molecule type" value="Genomic_DNA"/>
</dbReference>
<comment type="caution">
    <text evidence="1">The sequence shown here is derived from an EMBL/GenBank/DDBJ whole genome shotgun (WGS) entry which is preliminary data.</text>
</comment>
<sequence length="228" mass="25975">MLEQAGRQLDIKISYCKCPVRVVQGAKVKKKTVDWPVIYFSQWLRCALKHGGKLVLCGHEATATHLWQQEFRQFWDRYQKYDPSHPIFDLDPEKRKFFLPFTVHGDEGRGKNKNPTLIENFCPVITYKGPKVTNLSGHTFTTRFMYTAIASTSYTPSSLDELHRGMAEDLNELFTSGLWVEAAQTTIYAACIGGKGDWPYIRKAFGLIPGYTSKRLCHLCPSVVPCMS</sequence>
<dbReference type="Proteomes" id="UP001152797">
    <property type="component" value="Unassembled WGS sequence"/>
</dbReference>